<evidence type="ECO:0000259" key="1">
    <source>
        <dbReference type="Pfam" id="PF00561"/>
    </source>
</evidence>
<feature type="domain" description="AB hydrolase-1" evidence="1">
    <location>
        <begin position="34"/>
        <end position="132"/>
    </location>
</feature>
<name>A0ABY3VZ07_9MYCO</name>
<dbReference type="PANTHER" id="PTHR43433:SF10">
    <property type="entry name" value="AB HYDROLASE-1 DOMAIN-CONTAINING PROTEIN"/>
    <property type="match status" value="1"/>
</dbReference>
<reference evidence="2" key="1">
    <citation type="submission" date="2022-08" db="EMBL/GenBank/DDBJ databases">
        <title>Whole genome sequencing of non-tuberculosis mycobacteria type-strains.</title>
        <authorList>
            <person name="Igarashi Y."/>
            <person name="Osugi A."/>
            <person name="Mitarai S."/>
        </authorList>
    </citation>
    <scope>NUCLEOTIDE SEQUENCE</scope>
    <source>
        <strain evidence="2">DSM 45127</strain>
    </source>
</reference>
<dbReference type="InterPro" id="IPR029058">
    <property type="entry name" value="AB_hydrolase_fold"/>
</dbReference>
<proteinExistence type="predicted"/>
<dbReference type="GO" id="GO:0016787">
    <property type="term" value="F:hydrolase activity"/>
    <property type="evidence" value="ECO:0007669"/>
    <property type="project" value="UniProtKB-KW"/>
</dbReference>
<organism evidence="2 3">
    <name type="scientific">Mycobacterium paraterrae</name>
    <dbReference type="NCBI Taxonomy" id="577492"/>
    <lineage>
        <taxon>Bacteria</taxon>
        <taxon>Bacillati</taxon>
        <taxon>Actinomycetota</taxon>
        <taxon>Actinomycetes</taxon>
        <taxon>Mycobacteriales</taxon>
        <taxon>Mycobacteriaceae</taxon>
        <taxon>Mycobacterium</taxon>
    </lineage>
</organism>
<dbReference type="EMBL" id="CP092488">
    <property type="protein sequence ID" value="UMB71993.1"/>
    <property type="molecule type" value="Genomic_DNA"/>
</dbReference>
<dbReference type="Gene3D" id="3.40.50.1820">
    <property type="entry name" value="alpha/beta hydrolase"/>
    <property type="match status" value="1"/>
</dbReference>
<dbReference type="PANTHER" id="PTHR43433">
    <property type="entry name" value="HYDROLASE, ALPHA/BETA FOLD FAMILY PROTEIN"/>
    <property type="match status" value="1"/>
</dbReference>
<sequence length="304" mass="32811">MAYSIARPKLEGNIAVSEDRQLGFAEFGDPQGRPIFWLHGTPGARRQIPAEARDYAEQNHIRLIGIDRPGIGSSTPYQYENVLAFADDLRTVADTLGIDKMVVIGLSGGGPYTLACAAAMPERVIAVGVLGGVAPTVGSEAISGGLMALGSFVAPLLKVAGLPIRLAAVGLIRLIKPVAEPALYLYAGVSPEGDRRLLVRPEFKAMFLDDLLNGARKQLAAPFADIIVFAKDWGFTLDTVKIPVRWWHGDKDHIVPFAHGQHVVSRLPDAELYTLPGESHLAGLGFAEEILRTMVELWDSIENT</sequence>
<evidence type="ECO:0000313" key="2">
    <source>
        <dbReference type="EMBL" id="UMB71993.1"/>
    </source>
</evidence>
<accession>A0ABY3VZ07</accession>
<dbReference type="RefSeq" id="WP_240263720.1">
    <property type="nucleotide sequence ID" value="NZ_CP092488.2"/>
</dbReference>
<keyword evidence="2" id="KW-0378">Hydrolase</keyword>
<dbReference type="Pfam" id="PF00561">
    <property type="entry name" value="Abhydrolase_1"/>
    <property type="match status" value="1"/>
</dbReference>
<dbReference type="InterPro" id="IPR000073">
    <property type="entry name" value="AB_hydrolase_1"/>
</dbReference>
<protein>
    <submittedName>
        <fullName evidence="2">Alpha/beta hydrolase</fullName>
    </submittedName>
</protein>
<dbReference type="SUPFAM" id="SSF53474">
    <property type="entry name" value="alpha/beta-Hydrolases"/>
    <property type="match status" value="1"/>
</dbReference>
<gene>
    <name evidence="2" type="ORF">MKK62_12660</name>
</gene>
<dbReference type="Proteomes" id="UP001055336">
    <property type="component" value="Chromosome"/>
</dbReference>
<evidence type="ECO:0000313" key="3">
    <source>
        <dbReference type="Proteomes" id="UP001055336"/>
    </source>
</evidence>
<keyword evidence="3" id="KW-1185">Reference proteome</keyword>
<dbReference type="InterPro" id="IPR050471">
    <property type="entry name" value="AB_hydrolase"/>
</dbReference>